<dbReference type="NCBIfam" id="NF010611">
    <property type="entry name" value="PRK14012.1"/>
    <property type="match status" value="1"/>
</dbReference>
<evidence type="ECO:0000256" key="9">
    <source>
        <dbReference type="ARBA" id="ARBA00023004"/>
    </source>
</evidence>
<comment type="function">
    <text evidence="13">Master enzyme that delivers sulfur to a number of partners involved in Fe-S cluster assembly, tRNA modification or cofactor biosynthesis. Catalyzes the removal of elemental sulfur atoms from cysteine to produce alanine. Functions as a sulfur delivery protein for Fe-S cluster synthesis onto IscU, an Fe-S scaffold assembly protein, as well as other S acceptor proteins.</text>
</comment>
<evidence type="ECO:0000256" key="3">
    <source>
        <dbReference type="ARBA" id="ARBA00006490"/>
    </source>
</evidence>
<dbReference type="PANTHER" id="PTHR11601">
    <property type="entry name" value="CYSTEINE DESULFURYLASE FAMILY MEMBER"/>
    <property type="match status" value="1"/>
</dbReference>
<evidence type="ECO:0000256" key="6">
    <source>
        <dbReference type="ARBA" id="ARBA00022714"/>
    </source>
</evidence>
<protein>
    <recommendedName>
        <fullName evidence="12 13">Cysteine desulfurase IscS</fullName>
        <ecNumber evidence="4 13">2.8.1.7</ecNumber>
    </recommendedName>
</protein>
<dbReference type="GO" id="GO:0031071">
    <property type="term" value="F:cysteine desulfurase activity"/>
    <property type="evidence" value="ECO:0007669"/>
    <property type="project" value="UniProtKB-UniRule"/>
</dbReference>
<dbReference type="HAMAP" id="MF_00331">
    <property type="entry name" value="Cys_desulf_IscS"/>
    <property type="match status" value="1"/>
</dbReference>
<dbReference type="EMBL" id="WWCL01000002">
    <property type="protein sequence ID" value="MYN45133.1"/>
    <property type="molecule type" value="Genomic_DNA"/>
</dbReference>
<feature type="binding site" evidence="13">
    <location>
        <begin position="89"/>
        <end position="90"/>
    </location>
    <ligand>
        <name>pyridoxal 5'-phosphate</name>
        <dbReference type="ChEBI" id="CHEBI:597326"/>
    </ligand>
</feature>
<dbReference type="InterPro" id="IPR016454">
    <property type="entry name" value="Cysteine_dSase"/>
</dbReference>
<dbReference type="PANTHER" id="PTHR11601:SF34">
    <property type="entry name" value="CYSTEINE DESULFURASE"/>
    <property type="match status" value="1"/>
</dbReference>
<comment type="pathway">
    <text evidence="2 13">Cofactor biosynthesis; iron-sulfur cluster biosynthesis.</text>
</comment>
<dbReference type="Gene3D" id="3.90.1150.10">
    <property type="entry name" value="Aspartate Aminotransferase, domain 1"/>
    <property type="match status" value="1"/>
</dbReference>
<comment type="subcellular location">
    <subcellularLocation>
        <location evidence="13">Cytoplasm</location>
    </subcellularLocation>
</comment>
<dbReference type="GO" id="GO:0044571">
    <property type="term" value="P:[2Fe-2S] cluster assembly"/>
    <property type="evidence" value="ECO:0007669"/>
    <property type="project" value="UniProtKB-UniRule"/>
</dbReference>
<gene>
    <name evidence="13" type="primary">iscS</name>
    <name evidence="16" type="ORF">GTP23_08665</name>
</gene>
<dbReference type="GO" id="GO:1990221">
    <property type="term" value="C:L-cysteine desulfurase complex"/>
    <property type="evidence" value="ECO:0007669"/>
    <property type="project" value="UniProtKB-ARBA"/>
</dbReference>
<evidence type="ECO:0000256" key="8">
    <source>
        <dbReference type="ARBA" id="ARBA00022898"/>
    </source>
</evidence>
<evidence type="ECO:0000256" key="11">
    <source>
        <dbReference type="ARBA" id="ARBA00050776"/>
    </source>
</evidence>
<keyword evidence="10 13" id="KW-0411">Iron-sulfur</keyword>
<proteinExistence type="inferred from homology"/>
<dbReference type="InterPro" id="IPR020578">
    <property type="entry name" value="Aminotrans_V_PyrdxlP_BS"/>
</dbReference>
<dbReference type="FunFam" id="3.40.640.10:FF:000003">
    <property type="entry name" value="Cysteine desulfurase IscS"/>
    <property type="match status" value="1"/>
</dbReference>
<feature type="binding site" evidence="13">
    <location>
        <position position="169"/>
    </location>
    <ligand>
        <name>pyridoxal 5'-phosphate</name>
        <dbReference type="ChEBI" id="CHEBI:597326"/>
    </ligand>
</feature>
<evidence type="ECO:0000256" key="4">
    <source>
        <dbReference type="ARBA" id="ARBA00012239"/>
    </source>
</evidence>
<keyword evidence="8 13" id="KW-0663">Pyridoxal phosphate</keyword>
<comment type="caution">
    <text evidence="16">The sequence shown here is derived from an EMBL/GenBank/DDBJ whole genome shotgun (WGS) entry which is preliminary data.</text>
</comment>
<dbReference type="InterPro" id="IPR015421">
    <property type="entry name" value="PyrdxlP-dep_Trfase_major"/>
</dbReference>
<evidence type="ECO:0000256" key="14">
    <source>
        <dbReference type="RuleBase" id="RU004504"/>
    </source>
</evidence>
<dbReference type="GO" id="GO:0051537">
    <property type="term" value="F:2 iron, 2 sulfur cluster binding"/>
    <property type="evidence" value="ECO:0007669"/>
    <property type="project" value="UniProtKB-UniRule"/>
</dbReference>
<dbReference type="SUPFAM" id="SSF53383">
    <property type="entry name" value="PLP-dependent transferases"/>
    <property type="match status" value="1"/>
</dbReference>
<dbReference type="InterPro" id="IPR010240">
    <property type="entry name" value="Cys_deSase_IscS"/>
</dbReference>
<dbReference type="Proteomes" id="UP000444316">
    <property type="component" value="Unassembled WGS sequence"/>
</dbReference>
<keyword evidence="17" id="KW-1185">Reference proteome</keyword>
<evidence type="ECO:0000256" key="2">
    <source>
        <dbReference type="ARBA" id="ARBA00005151"/>
    </source>
</evidence>
<dbReference type="RefSeq" id="WP_161034823.1">
    <property type="nucleotide sequence ID" value="NZ_WWCL01000002.1"/>
</dbReference>
<keyword evidence="6 13" id="KW-0001">2Fe-2S</keyword>
<dbReference type="UniPathway" id="UPA00266"/>
<dbReference type="PROSITE" id="PS00595">
    <property type="entry name" value="AA_TRANSFER_CLASS_5"/>
    <property type="match status" value="1"/>
</dbReference>
<dbReference type="Gene3D" id="3.40.640.10">
    <property type="entry name" value="Type I PLP-dependent aspartate aminotransferase-like (Major domain)"/>
    <property type="match status" value="1"/>
</dbReference>
<name>A0A845HVU4_9BURK</name>
<feature type="binding site" description="via persulfide group" evidence="13">
    <location>
        <position position="342"/>
    </location>
    <ligand>
        <name>[2Fe-2S] cluster</name>
        <dbReference type="ChEBI" id="CHEBI:190135"/>
        <note>ligand shared with IscU</note>
    </ligand>
</feature>
<organism evidence="16 17">
    <name type="scientific">Duganella fentianensis</name>
    <dbReference type="NCBI Taxonomy" id="2692177"/>
    <lineage>
        <taxon>Bacteria</taxon>
        <taxon>Pseudomonadati</taxon>
        <taxon>Pseudomonadota</taxon>
        <taxon>Betaproteobacteria</taxon>
        <taxon>Burkholderiales</taxon>
        <taxon>Oxalobacteraceae</taxon>
        <taxon>Telluria group</taxon>
        <taxon>Duganella</taxon>
    </lineage>
</organism>
<dbReference type="GO" id="GO:0046872">
    <property type="term" value="F:metal ion binding"/>
    <property type="evidence" value="ECO:0007669"/>
    <property type="project" value="UniProtKB-KW"/>
</dbReference>
<dbReference type="GO" id="GO:0030170">
    <property type="term" value="F:pyridoxal phosphate binding"/>
    <property type="evidence" value="ECO:0007669"/>
    <property type="project" value="UniProtKB-UniRule"/>
</dbReference>
<feature type="binding site" evidence="13">
    <location>
        <position position="197"/>
    </location>
    <ligand>
        <name>pyridoxal 5'-phosphate</name>
        <dbReference type="ChEBI" id="CHEBI:597326"/>
    </ligand>
</feature>
<evidence type="ECO:0000256" key="7">
    <source>
        <dbReference type="ARBA" id="ARBA00022723"/>
    </source>
</evidence>
<dbReference type="FunFam" id="3.90.1150.10:FF:000002">
    <property type="entry name" value="Cysteine desulfurase IscS"/>
    <property type="match status" value="1"/>
</dbReference>
<evidence type="ECO:0000313" key="17">
    <source>
        <dbReference type="Proteomes" id="UP000444316"/>
    </source>
</evidence>
<keyword evidence="7 13" id="KW-0479">Metal-binding</keyword>
<evidence type="ECO:0000256" key="10">
    <source>
        <dbReference type="ARBA" id="ARBA00023014"/>
    </source>
</evidence>
<evidence type="ECO:0000259" key="15">
    <source>
        <dbReference type="Pfam" id="PF00266"/>
    </source>
</evidence>
<sequence>MNAPEKNIAPVQFQTAPHFPIYMDYSATTPIDPRVADQMIPYLREQFGNPASRSHMYGWTAEKAVEEARGHVAALVNADAREIIWTSGATESNNLAIKGAAQFYKTKGKHIITVKTEHKSVLDTVRELERIGFEATYLEPQDNGLITIEQLTAAIRPDTILVSVMLVNNEIGVIQPIAEIGALCRSKGIIFHCDAAQATGKVAIDLQKTKVDLMTFTAHKTYGPKGIGALYVCRKPRVRIEAQMHGGGHERGLRSGTLPTHQIVGMGEAFRLAKVEMDEEIVRIKALRDRLAKGLQEIEETYINGDMDHRVPHNLNVSFNYVEGESLIMAVKDLAVSSGSACTSASLEPSYVLRALGRSDELAHSSIRFTIGRFTTEADIDFAVELMKSKVGKLRELSPLWDMFKEGIDINSIQWAAH</sequence>
<keyword evidence="9 13" id="KW-0408">Iron</keyword>
<evidence type="ECO:0000256" key="12">
    <source>
        <dbReference type="ARBA" id="ARBA00072125"/>
    </source>
</evidence>
<comment type="catalytic activity">
    <reaction evidence="11 13">
        <text>(sulfur carrier)-H + L-cysteine = (sulfur carrier)-SH + L-alanine</text>
        <dbReference type="Rhea" id="RHEA:43892"/>
        <dbReference type="Rhea" id="RHEA-COMP:14737"/>
        <dbReference type="Rhea" id="RHEA-COMP:14739"/>
        <dbReference type="ChEBI" id="CHEBI:29917"/>
        <dbReference type="ChEBI" id="CHEBI:35235"/>
        <dbReference type="ChEBI" id="CHEBI:57972"/>
        <dbReference type="ChEBI" id="CHEBI:64428"/>
        <dbReference type="EC" id="2.8.1.7"/>
    </reaction>
</comment>
<keyword evidence="13" id="KW-0963">Cytoplasm</keyword>
<evidence type="ECO:0000256" key="1">
    <source>
        <dbReference type="ARBA" id="ARBA00001933"/>
    </source>
</evidence>
<dbReference type="InterPro" id="IPR015424">
    <property type="entry name" value="PyrdxlP-dep_Trfase"/>
</dbReference>
<dbReference type="PIRSF" id="PIRSF005572">
    <property type="entry name" value="NifS"/>
    <property type="match status" value="1"/>
</dbReference>
<dbReference type="InterPro" id="IPR015422">
    <property type="entry name" value="PyrdxlP-dep_Trfase_small"/>
</dbReference>
<comment type="similarity">
    <text evidence="3 13">Belongs to the class-V pyridoxal-phosphate-dependent aminotransferase family. NifS/IscS subfamily.</text>
</comment>
<feature type="domain" description="Aminotransferase class V" evidence="15">
    <location>
        <begin position="21"/>
        <end position="381"/>
    </location>
</feature>
<comment type="subunit">
    <text evidence="13">Homodimer. Forms a heterotetramer with IscU, interacts with other sulfur acceptors.</text>
</comment>
<feature type="binding site" evidence="13">
    <location>
        <position position="257"/>
    </location>
    <ligand>
        <name>pyridoxal 5'-phosphate</name>
        <dbReference type="ChEBI" id="CHEBI:597326"/>
    </ligand>
</feature>
<dbReference type="NCBIfam" id="TIGR02006">
    <property type="entry name" value="IscS"/>
    <property type="match status" value="1"/>
</dbReference>
<dbReference type="AlphaFoldDB" id="A0A845HVU4"/>
<evidence type="ECO:0000256" key="13">
    <source>
        <dbReference type="HAMAP-Rule" id="MF_00331"/>
    </source>
</evidence>
<dbReference type="EC" id="2.8.1.7" evidence="4 13"/>
<evidence type="ECO:0000256" key="5">
    <source>
        <dbReference type="ARBA" id="ARBA00022679"/>
    </source>
</evidence>
<dbReference type="Pfam" id="PF00266">
    <property type="entry name" value="Aminotran_5"/>
    <property type="match status" value="1"/>
</dbReference>
<evidence type="ECO:0000313" key="16">
    <source>
        <dbReference type="EMBL" id="MYN45133.1"/>
    </source>
</evidence>
<feature type="binding site" evidence="13">
    <location>
        <begin position="217"/>
        <end position="219"/>
    </location>
    <ligand>
        <name>pyridoxal 5'-phosphate</name>
        <dbReference type="ChEBI" id="CHEBI:597326"/>
    </ligand>
</feature>
<keyword evidence="5 13" id="KW-0808">Transferase</keyword>
<feature type="active site" description="Cysteine persulfide intermediate" evidence="13">
    <location>
        <position position="342"/>
    </location>
</feature>
<dbReference type="InterPro" id="IPR000192">
    <property type="entry name" value="Aminotrans_V_dom"/>
</dbReference>
<accession>A0A845HVU4</accession>
<comment type="cofactor">
    <cofactor evidence="1 13 14">
        <name>pyridoxal 5'-phosphate</name>
        <dbReference type="ChEBI" id="CHEBI:597326"/>
    </cofactor>
</comment>
<reference evidence="16" key="1">
    <citation type="submission" date="2019-12" db="EMBL/GenBank/DDBJ databases">
        <title>Novel species isolated from a subtropical stream in China.</title>
        <authorList>
            <person name="Lu H."/>
        </authorList>
    </citation>
    <scope>NUCLEOTIDE SEQUENCE [LARGE SCALE GENOMIC DNA]</scope>
    <source>
        <strain evidence="16">FT93W</strain>
    </source>
</reference>
<feature type="modified residue" description="N6-(pyridoxal phosphate)lysine" evidence="13">
    <location>
        <position position="220"/>
    </location>
</feature>